<protein>
    <submittedName>
        <fullName evidence="1">Uncharacterized protein</fullName>
    </submittedName>
</protein>
<gene>
    <name evidence="1" type="ORF">CQ13_06455</name>
</gene>
<keyword evidence="2" id="KW-1185">Reference proteome</keyword>
<accession>A0A0R3MN00</accession>
<dbReference type="RefSeq" id="WP_057845588.1">
    <property type="nucleotide sequence ID" value="NZ_LLYA01000170.1"/>
</dbReference>
<comment type="caution">
    <text evidence="1">The sequence shown here is derived from an EMBL/GenBank/DDBJ whole genome shotgun (WGS) entry which is preliminary data.</text>
</comment>
<dbReference type="AlphaFoldDB" id="A0A0R3MN00"/>
<dbReference type="Proteomes" id="UP000052023">
    <property type="component" value="Unassembled WGS sequence"/>
</dbReference>
<name>A0A0R3MN00_9BRAD</name>
<sequence length="76" mass="8845">MQFRIRDIATGELTGNFAAFDPAKTEAERLCAANDRQRHFSVVRIEDVYTTQLLEEALRKPKTLADRSRLNRDHNR</sequence>
<evidence type="ECO:0000313" key="1">
    <source>
        <dbReference type="EMBL" id="KRR21688.1"/>
    </source>
</evidence>
<proteinExistence type="predicted"/>
<evidence type="ECO:0000313" key="2">
    <source>
        <dbReference type="Proteomes" id="UP000052023"/>
    </source>
</evidence>
<reference evidence="1 2" key="1">
    <citation type="submission" date="2014-03" db="EMBL/GenBank/DDBJ databases">
        <title>Bradyrhizobium valentinum sp. nov., isolated from effective nodules of Lupinus mariae-josephae, a lupine endemic of basic-lime soils in Eastern Spain.</title>
        <authorList>
            <person name="Duran D."/>
            <person name="Rey L."/>
            <person name="Navarro A."/>
            <person name="Busquets A."/>
            <person name="Imperial J."/>
            <person name="Ruiz-Argueso T."/>
        </authorList>
    </citation>
    <scope>NUCLEOTIDE SEQUENCE [LARGE SCALE GENOMIC DNA]</scope>
    <source>
        <strain evidence="1 2">Ro19</strain>
    </source>
</reference>
<dbReference type="EMBL" id="LLYA01000170">
    <property type="protein sequence ID" value="KRR21688.1"/>
    <property type="molecule type" value="Genomic_DNA"/>
</dbReference>
<organism evidence="1 2">
    <name type="scientific">Bradyrhizobium retamae</name>
    <dbReference type="NCBI Taxonomy" id="1300035"/>
    <lineage>
        <taxon>Bacteria</taxon>
        <taxon>Pseudomonadati</taxon>
        <taxon>Pseudomonadota</taxon>
        <taxon>Alphaproteobacteria</taxon>
        <taxon>Hyphomicrobiales</taxon>
        <taxon>Nitrobacteraceae</taxon>
        <taxon>Bradyrhizobium</taxon>
    </lineage>
</organism>